<keyword evidence="11" id="KW-1185">Reference proteome</keyword>
<dbReference type="InterPro" id="IPR032691">
    <property type="entry name" value="Mon2/Sec7/BIG1-like_HUS"/>
</dbReference>
<comment type="similarity">
    <text evidence="1">Belongs to the MON2 family.</text>
</comment>
<feature type="region of interest" description="Disordered" evidence="6">
    <location>
        <begin position="183"/>
        <end position="206"/>
    </location>
</feature>
<dbReference type="InterPro" id="IPR032817">
    <property type="entry name" value="Mon2_C"/>
</dbReference>
<dbReference type="Pfam" id="PF09324">
    <property type="entry name" value="Sec7-like_HDS"/>
    <property type="match status" value="1"/>
</dbReference>
<evidence type="ECO:0000256" key="6">
    <source>
        <dbReference type="SAM" id="MobiDB-lite"/>
    </source>
</evidence>
<feature type="domain" description="Mon2 C-terminal" evidence="9">
    <location>
        <begin position="900"/>
        <end position="938"/>
    </location>
</feature>
<dbReference type="InterPro" id="IPR015403">
    <property type="entry name" value="Mon2/Sec7/BIG1-like_HDS"/>
</dbReference>
<accession>A0A914UPE9</accession>
<feature type="domain" description="Mon2/Sec7/BIG1-like dimerisation and cyclophilin-binding" evidence="10">
    <location>
        <begin position="4"/>
        <end position="180"/>
    </location>
</feature>
<dbReference type="PANTHER" id="PTHR10663:SF333">
    <property type="entry name" value="PROTEIN MON2 HOMOLOG"/>
    <property type="match status" value="1"/>
</dbReference>
<feature type="domain" description="Mon2/Sec7/BIG1-like HDS" evidence="7">
    <location>
        <begin position="818"/>
        <end position="896"/>
    </location>
</feature>
<evidence type="ECO:0000313" key="12">
    <source>
        <dbReference type="WBParaSite" id="PSAMB.scaffold1156size35134.g11313.t1"/>
    </source>
</evidence>
<evidence type="ECO:0000259" key="8">
    <source>
        <dbReference type="Pfam" id="PF12783"/>
    </source>
</evidence>
<dbReference type="SUPFAM" id="SSF48371">
    <property type="entry name" value="ARM repeat"/>
    <property type="match status" value="1"/>
</dbReference>
<feature type="domain" description="Mon2/Sec7/BIG1-like HUS" evidence="8">
    <location>
        <begin position="315"/>
        <end position="396"/>
    </location>
</feature>
<organism evidence="11 12">
    <name type="scientific">Plectus sambesii</name>
    <dbReference type="NCBI Taxonomy" id="2011161"/>
    <lineage>
        <taxon>Eukaryota</taxon>
        <taxon>Metazoa</taxon>
        <taxon>Ecdysozoa</taxon>
        <taxon>Nematoda</taxon>
        <taxon>Chromadorea</taxon>
        <taxon>Plectida</taxon>
        <taxon>Plectina</taxon>
        <taxon>Plectoidea</taxon>
        <taxon>Plectidae</taxon>
        <taxon>Plectus</taxon>
    </lineage>
</organism>
<evidence type="ECO:0000313" key="11">
    <source>
        <dbReference type="Proteomes" id="UP000887566"/>
    </source>
</evidence>
<dbReference type="Pfam" id="PF16213">
    <property type="entry name" value="DCB"/>
    <property type="match status" value="1"/>
</dbReference>
<evidence type="ECO:0000256" key="5">
    <source>
        <dbReference type="SAM" id="Coils"/>
    </source>
</evidence>
<dbReference type="PANTHER" id="PTHR10663">
    <property type="entry name" value="GUANYL-NUCLEOTIDE EXCHANGE FACTOR"/>
    <property type="match status" value="1"/>
</dbReference>
<evidence type="ECO:0000256" key="3">
    <source>
        <dbReference type="ARBA" id="ARBA00022448"/>
    </source>
</evidence>
<keyword evidence="5" id="KW-0175">Coiled coil</keyword>
<evidence type="ECO:0000256" key="4">
    <source>
        <dbReference type="ARBA" id="ARBA00022927"/>
    </source>
</evidence>
<feature type="coiled-coil region" evidence="5">
    <location>
        <begin position="1"/>
        <end position="35"/>
    </location>
</feature>
<feature type="domain" description="Mon2/Sec7/BIG1-like HUS" evidence="8">
    <location>
        <begin position="214"/>
        <end position="286"/>
    </location>
</feature>
<reference evidence="12" key="1">
    <citation type="submission" date="2022-11" db="UniProtKB">
        <authorList>
            <consortium name="WormBaseParasite"/>
        </authorList>
    </citation>
    <scope>IDENTIFICATION</scope>
</reference>
<dbReference type="InterPro" id="IPR032629">
    <property type="entry name" value="DCB_dom"/>
</dbReference>
<keyword evidence="3" id="KW-0813">Transport</keyword>
<evidence type="ECO:0000259" key="9">
    <source>
        <dbReference type="Pfam" id="PF16206"/>
    </source>
</evidence>
<evidence type="ECO:0000259" key="10">
    <source>
        <dbReference type="Pfam" id="PF16213"/>
    </source>
</evidence>
<dbReference type="InterPro" id="IPR016024">
    <property type="entry name" value="ARM-type_fold"/>
</dbReference>
<dbReference type="AlphaFoldDB" id="A0A914UPE9"/>
<sequence>MSEAKRLVESLQADLRSLSNEAKKKHNSVKDASEAAMVKVRNITDGATESNLISRLRQASNELLHPFVMGCASKNPRLVQISLAGVQRLVQHRAVETNVVPAIVQELWSLMEAECEELRVLQTLSLIVSTDHLVSGPSLAKCLVMCFRLNFAKDPIVINTASASVRQLIDLVFERIVKEDGLNANGNGQSQTQPEAAKTSAPPRLPPATLKPAAADGYMLFRDLCLLLNAEQPSWLIGIQEMTRTLGLELLESVLSGYPSIFANHQEFVFLLKEQVCPLVIKLFSPNLKYLQVASQHPHSRQTADAPSSDRQQDRPYFPIAMRLLRVVCVLITRFYDLLVTECEIFLTLILKFMESDKLPWQRGLALETLHRITAKPDLLRSFCISYDLKPHSAKVLQSIVSGLAGFVQASFLKPESHNQSSKEDDGSDGNGQAIGQPGFLYRGIWIPLCFISAQGSPKTLLLELLDKHEPPLLSDGYCLSLAYGGMVDACQSLYQAIENEGAAAYKSELSQALFNSSHSSILATLSLLLDASIDESITETLLKCLSTLVGLSCRLDQPGARDATLGALCKASLPPNYLVRVLGAHSGSSPVDSPRSGKIDAFESDATAGHPNQVVAVGTACPTPALSSQLLSAPVMLTSKNLQSTRSLIATAQINGPQLNESWHLVLASVQHLVWILGMKPSPSGGFRTGGESGDATTVLTTAVMADVPVMASMLNKLFDMTAELDEVGLHHVIAALCKLSSESMRVAQNQREPSFFPVAKLLQTGWANLKRLPVFWKPLTAHLIEVSSVSFAKLREWGATALTMLVRQALVENIDLDEVKRQQMVLAPLFDVCEIEFADVRQKQIDCLMQIIQSRGQQLKPELWPTVITIVGSVVSGQFSFDEALIKQSYQAVNLMVTDFLETLSLRCVQMLVETDAKFGVQQKELNISLSAVGQLVSLLYIDD</sequence>
<evidence type="ECO:0000259" key="7">
    <source>
        <dbReference type="Pfam" id="PF09324"/>
    </source>
</evidence>
<evidence type="ECO:0000256" key="2">
    <source>
        <dbReference type="ARBA" id="ARBA00017134"/>
    </source>
</evidence>
<feature type="compositionally biased region" description="Polar residues" evidence="6">
    <location>
        <begin position="184"/>
        <end position="194"/>
    </location>
</feature>
<dbReference type="Pfam" id="PF16206">
    <property type="entry name" value="Mon2_C"/>
    <property type="match status" value="1"/>
</dbReference>
<protein>
    <recommendedName>
        <fullName evidence="2">Protein MON2 homolog</fullName>
    </recommendedName>
</protein>
<dbReference type="WBParaSite" id="PSAMB.scaffold1156size35134.g11313.t1">
    <property type="protein sequence ID" value="PSAMB.scaffold1156size35134.g11313.t1"/>
    <property type="gene ID" value="PSAMB.scaffold1156size35134.g11313"/>
</dbReference>
<dbReference type="GO" id="GO:0015031">
    <property type="term" value="P:protein transport"/>
    <property type="evidence" value="ECO:0007669"/>
    <property type="project" value="UniProtKB-KW"/>
</dbReference>
<dbReference type="Pfam" id="PF12783">
    <property type="entry name" value="Sec7-like_HUS"/>
    <property type="match status" value="2"/>
</dbReference>
<name>A0A914UPE9_9BILA</name>
<evidence type="ECO:0000256" key="1">
    <source>
        <dbReference type="ARBA" id="ARBA00008144"/>
    </source>
</evidence>
<proteinExistence type="inferred from homology"/>
<dbReference type="Proteomes" id="UP000887566">
    <property type="component" value="Unplaced"/>
</dbReference>
<keyword evidence="4" id="KW-0653">Protein transport</keyword>